<evidence type="ECO:0000256" key="8">
    <source>
        <dbReference type="ARBA" id="ARBA00047746"/>
    </source>
</evidence>
<dbReference type="GO" id="GO:0005525">
    <property type="term" value="F:GTP binding"/>
    <property type="evidence" value="ECO:0007669"/>
    <property type="project" value="UniProtKB-KW"/>
</dbReference>
<keyword evidence="2 12" id="KW-0436">Ligase</keyword>
<keyword evidence="3 11" id="KW-0479">Metal-binding</keyword>
<dbReference type="KEGG" id="hyf:DTO96_101865"/>
<dbReference type="EMBL" id="CP031124">
    <property type="protein sequence ID" value="AXF86124.1"/>
    <property type="molecule type" value="Genomic_DNA"/>
</dbReference>
<comment type="catalytic activity">
    <reaction evidence="8">
        <text>a 3'-end 3'-phospho-ribonucleotide-RNA + a 5'-end dephospho-ribonucleoside-RNA + GTP = a ribonucleotidyl-ribonucleotide-RNA + GMP + diphosphate</text>
        <dbReference type="Rhea" id="RHEA:68076"/>
        <dbReference type="Rhea" id="RHEA-COMP:10463"/>
        <dbReference type="Rhea" id="RHEA-COMP:13936"/>
        <dbReference type="Rhea" id="RHEA-COMP:17355"/>
        <dbReference type="ChEBI" id="CHEBI:33019"/>
        <dbReference type="ChEBI" id="CHEBI:37565"/>
        <dbReference type="ChEBI" id="CHEBI:58115"/>
        <dbReference type="ChEBI" id="CHEBI:83062"/>
        <dbReference type="ChEBI" id="CHEBI:138284"/>
        <dbReference type="ChEBI" id="CHEBI:173118"/>
        <dbReference type="EC" id="6.5.1.8"/>
    </reaction>
</comment>
<evidence type="ECO:0000256" key="11">
    <source>
        <dbReference type="PIRSR" id="PIRSR601233-3"/>
    </source>
</evidence>
<feature type="binding site" evidence="10">
    <location>
        <begin position="308"/>
        <end position="311"/>
    </location>
    <ligand>
        <name>GMP</name>
        <dbReference type="ChEBI" id="CHEBI:58115"/>
    </ligand>
</feature>
<dbReference type="GO" id="GO:0030145">
    <property type="term" value="F:manganese ion binding"/>
    <property type="evidence" value="ECO:0007669"/>
    <property type="project" value="TreeGrafter"/>
</dbReference>
<evidence type="ECO:0000256" key="6">
    <source>
        <dbReference type="ARBA" id="ARBA00023134"/>
    </source>
</evidence>
<keyword evidence="13" id="KW-1185">Reference proteome</keyword>
<evidence type="ECO:0000256" key="4">
    <source>
        <dbReference type="ARBA" id="ARBA00022741"/>
    </source>
</evidence>
<dbReference type="GO" id="GO:0042245">
    <property type="term" value="P:RNA repair"/>
    <property type="evidence" value="ECO:0007669"/>
    <property type="project" value="UniProtKB-KW"/>
</dbReference>
<evidence type="ECO:0000256" key="3">
    <source>
        <dbReference type="ARBA" id="ARBA00022723"/>
    </source>
</evidence>
<dbReference type="GO" id="GO:0003909">
    <property type="term" value="F:DNA ligase activity"/>
    <property type="evidence" value="ECO:0007669"/>
    <property type="project" value="TreeGrafter"/>
</dbReference>
<dbReference type="EC" id="6.5.1.8" evidence="1"/>
<evidence type="ECO:0000256" key="5">
    <source>
        <dbReference type="ARBA" id="ARBA00022800"/>
    </source>
</evidence>
<feature type="binding site" evidence="10">
    <location>
        <position position="402"/>
    </location>
    <ligand>
        <name>GMP</name>
        <dbReference type="ChEBI" id="CHEBI:58115"/>
    </ligand>
</feature>
<reference evidence="13" key="1">
    <citation type="submission" date="2018-07" db="EMBL/GenBank/DDBJ databases">
        <authorList>
            <person name="Kim H."/>
        </authorList>
    </citation>
    <scope>NUCLEOTIDE SEQUENCE [LARGE SCALE GENOMIC DNA]</scope>
    <source>
        <strain evidence="13">F02</strain>
    </source>
</reference>
<name>A0A345DCN6_9BURK</name>
<comment type="cofactor">
    <cofactor evidence="11">
        <name>Mn(2+)</name>
        <dbReference type="ChEBI" id="CHEBI:29035"/>
    </cofactor>
    <text evidence="11">Binds 2 manganese ions per subunit.</text>
</comment>
<sequence length="403" mass="43930">MSIHMELSKSRVPVKIWTDDVDSKALDQLLNTANLPIVGPHIAAMPDVHVGIGATVGSVIPTHAAIIPAAVGVDIGCGMNAVRLSLNARDLPDNLKAIRSAIEKAVPVGFNQHEFSKIKGAAIEKSARQLSPRLDAIMRKHTGLTKMTKNWQRHWLCQVGTLGGGNHFIEICLDEADQVWIMLHSGSRGTGNIIGRYFINAAQADMRRHQMALPSDRDLCYFSEGSGLFEDYVEAMYWAQDYALVNRAVMMDAVIVAIKPYLPPFKITSEAINCHHNYVSEENHFGQALFITRKGAISAQAGQLGIIPGSMGAKSFIVRGLGNEQSFCSCSHGAGRKFSRTAAKSKFTSHDLAEQTAGIECRKDDGVIDEIPAAYKDIDVVMANQTDLVEIVHTLRQVVCVKG</sequence>
<dbReference type="Proteomes" id="UP000252182">
    <property type="component" value="Chromosome"/>
</dbReference>
<evidence type="ECO:0000256" key="10">
    <source>
        <dbReference type="PIRSR" id="PIRSR601233-2"/>
    </source>
</evidence>
<dbReference type="GO" id="GO:0170057">
    <property type="term" value="F:RNA ligase (GTP) activity"/>
    <property type="evidence" value="ECO:0007669"/>
    <property type="project" value="UniProtKB-EC"/>
</dbReference>
<feature type="binding site" evidence="10">
    <location>
        <begin position="166"/>
        <end position="170"/>
    </location>
    <ligand>
        <name>GMP</name>
        <dbReference type="ChEBI" id="CHEBI:58115"/>
    </ligand>
</feature>
<evidence type="ECO:0000256" key="7">
    <source>
        <dbReference type="ARBA" id="ARBA00023211"/>
    </source>
</evidence>
<feature type="binding site" evidence="10">
    <location>
        <position position="315"/>
    </location>
    <ligand>
        <name>GMP</name>
        <dbReference type="ChEBI" id="CHEBI:58115"/>
    </ligand>
</feature>
<dbReference type="OrthoDB" id="9802323at2"/>
<keyword evidence="4 10" id="KW-0547">Nucleotide-binding</keyword>
<keyword evidence="5" id="KW-0692">RNA repair</keyword>
<dbReference type="PANTHER" id="PTHR43749">
    <property type="entry name" value="RNA-SPLICING LIGASE RTCB"/>
    <property type="match status" value="1"/>
</dbReference>
<dbReference type="SUPFAM" id="SSF103365">
    <property type="entry name" value="Hypothetical protein PH1602"/>
    <property type="match status" value="1"/>
</dbReference>
<evidence type="ECO:0000313" key="12">
    <source>
        <dbReference type="EMBL" id="AXF86124.1"/>
    </source>
</evidence>
<dbReference type="Gene3D" id="3.90.1860.10">
    <property type="entry name" value="tRNA-splicing ligase RtcB"/>
    <property type="match status" value="1"/>
</dbReference>
<evidence type="ECO:0000256" key="1">
    <source>
        <dbReference type="ARBA" id="ARBA00012726"/>
    </source>
</evidence>
<dbReference type="GO" id="GO:0006281">
    <property type="term" value="P:DNA repair"/>
    <property type="evidence" value="ECO:0007669"/>
    <property type="project" value="TreeGrafter"/>
</dbReference>
<accession>A0A345DCN6</accession>
<feature type="active site" description="GMP-histidine intermediate" evidence="9">
    <location>
        <position position="332"/>
    </location>
</feature>
<gene>
    <name evidence="12" type="primary">rtcB</name>
    <name evidence="12" type="ORF">DTO96_101865</name>
</gene>
<feature type="binding site" evidence="11">
    <location>
        <position position="167"/>
    </location>
    <ligand>
        <name>Mn(2+)</name>
        <dbReference type="ChEBI" id="CHEBI:29035"/>
        <label>1</label>
    </ligand>
</feature>
<dbReference type="RefSeq" id="WP_114563237.1">
    <property type="nucleotide sequence ID" value="NZ_CP031124.1"/>
</dbReference>
<evidence type="ECO:0000256" key="2">
    <source>
        <dbReference type="ARBA" id="ARBA00022598"/>
    </source>
</evidence>
<evidence type="ECO:0000313" key="13">
    <source>
        <dbReference type="Proteomes" id="UP000252182"/>
    </source>
</evidence>
<keyword evidence="7 11" id="KW-0464">Manganese</keyword>
<dbReference type="GO" id="GO:0006396">
    <property type="term" value="P:RNA processing"/>
    <property type="evidence" value="ECO:0007669"/>
    <property type="project" value="InterPro"/>
</dbReference>
<dbReference type="InterPro" id="IPR036025">
    <property type="entry name" value="RtcB-like_sf"/>
</dbReference>
<evidence type="ECO:0000256" key="9">
    <source>
        <dbReference type="PIRSR" id="PIRSR601233-1"/>
    </source>
</evidence>
<organism evidence="12 13">
    <name type="scientific">Ephemeroptericola cinctiostellae</name>
    <dbReference type="NCBI Taxonomy" id="2268024"/>
    <lineage>
        <taxon>Bacteria</taxon>
        <taxon>Pseudomonadati</taxon>
        <taxon>Pseudomonadota</taxon>
        <taxon>Betaproteobacteria</taxon>
        <taxon>Burkholderiales</taxon>
        <taxon>Burkholderiaceae</taxon>
        <taxon>Ephemeroptericola</taxon>
    </lineage>
</organism>
<protein>
    <recommendedName>
        <fullName evidence="1">3'-phosphate/5'-hydroxy nucleic acid ligase</fullName>
        <ecNumber evidence="1">6.5.1.8</ecNumber>
    </recommendedName>
</protein>
<dbReference type="InterPro" id="IPR001233">
    <property type="entry name" value="RtcB"/>
</dbReference>
<feature type="binding site" evidence="10">
    <location>
        <begin position="276"/>
        <end position="277"/>
    </location>
    <ligand>
        <name>GMP</name>
        <dbReference type="ChEBI" id="CHEBI:58115"/>
    </ligand>
</feature>
<feature type="binding site" evidence="11">
    <location>
        <position position="74"/>
    </location>
    <ligand>
        <name>Mn(2+)</name>
        <dbReference type="ChEBI" id="CHEBI:29035"/>
        <label>1</label>
    </ligand>
</feature>
<keyword evidence="6 10" id="KW-0342">GTP-binding</keyword>
<feature type="binding site" evidence="11">
    <location>
        <position position="276"/>
    </location>
    <ligand>
        <name>Mn(2+)</name>
        <dbReference type="ChEBI" id="CHEBI:29035"/>
        <label>2</label>
    </ligand>
</feature>
<dbReference type="AlphaFoldDB" id="A0A345DCN6"/>
<dbReference type="InterPro" id="IPR052915">
    <property type="entry name" value="RtcB-like"/>
</dbReference>
<feature type="binding site" evidence="11">
    <location>
        <position position="184"/>
    </location>
    <ligand>
        <name>Mn(2+)</name>
        <dbReference type="ChEBI" id="CHEBI:29035"/>
        <label>2</label>
    </ligand>
</feature>
<proteinExistence type="predicted"/>
<dbReference type="PANTHER" id="PTHR43749:SF2">
    <property type="entry name" value="RNA-SPLICING LIGASE RTCB"/>
    <property type="match status" value="1"/>
</dbReference>
<dbReference type="Pfam" id="PF01139">
    <property type="entry name" value="RtcB"/>
    <property type="match status" value="1"/>
</dbReference>
<feature type="binding site" evidence="10">
    <location>
        <begin position="332"/>
        <end position="335"/>
    </location>
    <ligand>
        <name>GMP</name>
        <dbReference type="ChEBI" id="CHEBI:58115"/>
    </ligand>
</feature>